<dbReference type="PANTHER" id="PTHR14159">
    <property type="entry name" value="ATAXIN-3-RELATED"/>
    <property type="match status" value="1"/>
</dbReference>
<evidence type="ECO:0000256" key="5">
    <source>
        <dbReference type="ARBA" id="ARBA00022786"/>
    </source>
</evidence>
<evidence type="ECO:0000256" key="10">
    <source>
        <dbReference type="ARBA" id="ARBA00023242"/>
    </source>
</evidence>
<evidence type="ECO:0000256" key="7">
    <source>
        <dbReference type="ARBA" id="ARBA00022807"/>
    </source>
</evidence>
<accession>A0A0G4ILB8</accession>
<evidence type="ECO:0000256" key="1">
    <source>
        <dbReference type="ARBA" id="ARBA00000707"/>
    </source>
</evidence>
<feature type="domain" description="Josephin" evidence="12">
    <location>
        <begin position="3"/>
        <end position="162"/>
    </location>
</feature>
<dbReference type="EC" id="3.4.19.12" evidence="3"/>
<feature type="active site" evidence="11">
    <location>
        <position position="16"/>
    </location>
</feature>
<name>A0A0G4ILB8_PLABS</name>
<keyword evidence="14" id="KW-1185">Reference proteome</keyword>
<dbReference type="GO" id="GO:0016579">
    <property type="term" value="P:protein deubiquitination"/>
    <property type="evidence" value="ECO:0007669"/>
    <property type="project" value="InterPro"/>
</dbReference>
<evidence type="ECO:0000259" key="12">
    <source>
        <dbReference type="PROSITE" id="PS50957"/>
    </source>
</evidence>
<dbReference type="GO" id="GO:0005634">
    <property type="term" value="C:nucleus"/>
    <property type="evidence" value="ECO:0007669"/>
    <property type="project" value="UniProtKB-SubCell"/>
</dbReference>
<dbReference type="OMA" id="SENAYIC"/>
<dbReference type="Gene3D" id="1.10.287.10">
    <property type="entry name" value="S15/NS1, RNA-binding"/>
    <property type="match status" value="1"/>
</dbReference>
<keyword evidence="5" id="KW-0833">Ubl conjugation pathway</keyword>
<evidence type="ECO:0000256" key="11">
    <source>
        <dbReference type="PROSITE-ProRule" id="PRU00331"/>
    </source>
</evidence>
<keyword evidence="7" id="KW-0788">Thiol protease</keyword>
<gene>
    <name evidence="13" type="ORF">PBRA_004658</name>
</gene>
<feature type="active site" evidence="11">
    <location>
        <position position="123"/>
    </location>
</feature>
<dbReference type="InterPro" id="IPR033865">
    <property type="entry name" value="Ataxin-3"/>
</dbReference>
<evidence type="ECO:0000256" key="8">
    <source>
        <dbReference type="ARBA" id="ARBA00023015"/>
    </source>
</evidence>
<protein>
    <recommendedName>
        <fullName evidence="3">ubiquitinyl hydrolase 1</fullName>
        <ecNumber evidence="3">3.4.19.12</ecNumber>
    </recommendedName>
</protein>
<evidence type="ECO:0000313" key="13">
    <source>
        <dbReference type="EMBL" id="CEO95968.1"/>
    </source>
</evidence>
<dbReference type="OrthoDB" id="10063692at2759"/>
<dbReference type="InterPro" id="IPR006155">
    <property type="entry name" value="Josephin"/>
</dbReference>
<dbReference type="STRING" id="37360.A0A0G4ILB8"/>
<keyword evidence="9" id="KW-0804">Transcription</keyword>
<keyword evidence="6 11" id="KW-0378">Hydrolase</keyword>
<dbReference type="SMART" id="SM01246">
    <property type="entry name" value="Josephin"/>
    <property type="match status" value="1"/>
</dbReference>
<comment type="catalytic activity">
    <reaction evidence="1">
        <text>Thiol-dependent hydrolysis of ester, thioester, amide, peptide and isopeptide bonds formed by the C-terminal Gly of ubiquitin (a 76-residue protein attached to proteins as an intracellular targeting signal).</text>
        <dbReference type="EC" id="3.4.19.12"/>
    </reaction>
</comment>
<evidence type="ECO:0000256" key="9">
    <source>
        <dbReference type="ARBA" id="ARBA00023163"/>
    </source>
</evidence>
<dbReference type="EMBL" id="CDSF01000046">
    <property type="protein sequence ID" value="CEO95968.1"/>
    <property type="molecule type" value="Genomic_DNA"/>
</dbReference>
<evidence type="ECO:0000256" key="3">
    <source>
        <dbReference type="ARBA" id="ARBA00012759"/>
    </source>
</evidence>
<evidence type="ECO:0000313" key="14">
    <source>
        <dbReference type="Proteomes" id="UP000039324"/>
    </source>
</evidence>
<dbReference type="GO" id="GO:0006508">
    <property type="term" value="P:proteolysis"/>
    <property type="evidence" value="ECO:0007669"/>
    <property type="project" value="UniProtKB-KW"/>
</dbReference>
<reference evidence="13 14" key="1">
    <citation type="submission" date="2015-02" db="EMBL/GenBank/DDBJ databases">
        <authorList>
            <person name="Chooi Y.-H."/>
        </authorList>
    </citation>
    <scope>NUCLEOTIDE SEQUENCE [LARGE SCALE GENOMIC DNA]</scope>
    <source>
        <strain evidence="13">E3</strain>
    </source>
</reference>
<dbReference type="GO" id="GO:0004843">
    <property type="term" value="F:cysteine-type deubiquitinase activity"/>
    <property type="evidence" value="ECO:0007669"/>
    <property type="project" value="UniProtKB-EC"/>
</dbReference>
<dbReference type="AlphaFoldDB" id="A0A0G4ILB8"/>
<feature type="active site" evidence="11">
    <location>
        <position position="108"/>
    </location>
</feature>
<keyword evidence="10" id="KW-0539">Nucleus</keyword>
<dbReference type="Pfam" id="PF02099">
    <property type="entry name" value="Josephin"/>
    <property type="match status" value="1"/>
</dbReference>
<evidence type="ECO:0000256" key="4">
    <source>
        <dbReference type="ARBA" id="ARBA00022670"/>
    </source>
</evidence>
<evidence type="ECO:0000256" key="2">
    <source>
        <dbReference type="ARBA" id="ARBA00004123"/>
    </source>
</evidence>
<dbReference type="PROSITE" id="PS50957">
    <property type="entry name" value="JOSEPHIN"/>
    <property type="match status" value="1"/>
</dbReference>
<keyword evidence="4" id="KW-0645">Protease</keyword>
<organism evidence="13 14">
    <name type="scientific">Plasmodiophora brassicae</name>
    <name type="common">Clubroot disease agent</name>
    <dbReference type="NCBI Taxonomy" id="37360"/>
    <lineage>
        <taxon>Eukaryota</taxon>
        <taxon>Sar</taxon>
        <taxon>Rhizaria</taxon>
        <taxon>Endomyxa</taxon>
        <taxon>Phytomyxea</taxon>
        <taxon>Plasmodiophorida</taxon>
        <taxon>Plasmodiophoridae</taxon>
        <taxon>Plasmodiophora</taxon>
    </lineage>
</organism>
<dbReference type="Gene3D" id="3.90.70.40">
    <property type="match status" value="1"/>
</dbReference>
<comment type="subcellular location">
    <subcellularLocation>
        <location evidence="2">Nucleus</location>
    </subcellularLocation>
</comment>
<sequence>MDVDVYFEQQDGSQLCAVHCVNNLLQGAVFTELDFAAIALDINRQESELMGNSVQPDIDELPNVSMSGEFSIQVISNAMRIMNVVLERCRDFSAAAQEDAFIINREDHWVSARRIAGCWVCFDSLQDRPVRCSEVYLEALLHQMHNEEGSPINNRLLKGEGF</sequence>
<dbReference type="PANTHER" id="PTHR14159:SF0">
    <property type="entry name" value="ATAXIN-3-RELATED"/>
    <property type="match status" value="1"/>
</dbReference>
<keyword evidence="8" id="KW-0805">Transcription regulation</keyword>
<proteinExistence type="predicted"/>
<evidence type="ECO:0000256" key="6">
    <source>
        <dbReference type="ARBA" id="ARBA00022801"/>
    </source>
</evidence>
<dbReference type="Proteomes" id="UP000039324">
    <property type="component" value="Unassembled WGS sequence"/>
</dbReference>